<dbReference type="CDD" id="cd00077">
    <property type="entry name" value="HDc"/>
    <property type="match status" value="1"/>
</dbReference>
<dbReference type="PROSITE" id="PS51831">
    <property type="entry name" value="HD"/>
    <property type="match status" value="1"/>
</dbReference>
<dbReference type="eggNOG" id="COG0745">
    <property type="taxonomic scope" value="Bacteria"/>
</dbReference>
<feature type="domain" description="Response regulatory" evidence="4">
    <location>
        <begin position="4"/>
        <end position="118"/>
    </location>
</feature>
<dbReference type="PROSITE" id="PS50110">
    <property type="entry name" value="RESPONSE_REGULATORY"/>
    <property type="match status" value="1"/>
</dbReference>
<dbReference type="InterPro" id="IPR006675">
    <property type="entry name" value="HDIG_dom"/>
</dbReference>
<dbReference type="EMBL" id="CP000478">
    <property type="protein sequence ID" value="ABK19234.1"/>
    <property type="molecule type" value="Genomic_DNA"/>
</dbReference>
<dbReference type="Gene3D" id="1.10.3210.10">
    <property type="entry name" value="Hypothetical protein af1432"/>
    <property type="match status" value="1"/>
</dbReference>
<dbReference type="InterPro" id="IPR011006">
    <property type="entry name" value="CheY-like_superfamily"/>
</dbReference>
<dbReference type="SUPFAM" id="SSF52172">
    <property type="entry name" value="CheY-like"/>
    <property type="match status" value="1"/>
</dbReference>
<dbReference type="InterPro" id="IPR006674">
    <property type="entry name" value="HD_domain"/>
</dbReference>
<dbReference type="Pfam" id="PF13487">
    <property type="entry name" value="HD_5"/>
    <property type="match status" value="1"/>
</dbReference>
<evidence type="ECO:0000259" key="4">
    <source>
        <dbReference type="PROSITE" id="PS50110"/>
    </source>
</evidence>
<dbReference type="eggNOG" id="COG2206">
    <property type="taxonomic scope" value="Bacteria"/>
</dbReference>
<feature type="modified residue" description="4-aspartylphosphate" evidence="3">
    <location>
        <position position="53"/>
    </location>
</feature>
<name>A0LP82_SYNFM</name>
<dbReference type="InParanoid" id="A0LP82"/>
<dbReference type="GO" id="GO:0016787">
    <property type="term" value="F:hydrolase activity"/>
    <property type="evidence" value="ECO:0007669"/>
    <property type="project" value="UniProtKB-KW"/>
</dbReference>
<evidence type="ECO:0000256" key="1">
    <source>
        <dbReference type="ARBA" id="ARBA00022679"/>
    </source>
</evidence>
<dbReference type="AlphaFoldDB" id="A0LP82"/>
<keyword evidence="2" id="KW-0418">Kinase</keyword>
<dbReference type="SUPFAM" id="SSF55781">
    <property type="entry name" value="GAF domain-like"/>
    <property type="match status" value="1"/>
</dbReference>
<dbReference type="Pfam" id="PF00072">
    <property type="entry name" value="Response_reg"/>
    <property type="match status" value="1"/>
</dbReference>
<dbReference type="SUPFAM" id="SSF109604">
    <property type="entry name" value="HD-domain/PDEase-like"/>
    <property type="match status" value="1"/>
</dbReference>
<dbReference type="RefSeq" id="WP_011700359.1">
    <property type="nucleotide sequence ID" value="NC_008554.1"/>
</dbReference>
<dbReference type="Pfam" id="PF13185">
    <property type="entry name" value="GAF_2"/>
    <property type="match status" value="1"/>
</dbReference>
<evidence type="ECO:0000313" key="8">
    <source>
        <dbReference type="Proteomes" id="UP000001784"/>
    </source>
</evidence>
<keyword evidence="8" id="KW-1185">Reference proteome</keyword>
<evidence type="ECO:0000256" key="2">
    <source>
        <dbReference type="ARBA" id="ARBA00022777"/>
    </source>
</evidence>
<dbReference type="Proteomes" id="UP000001784">
    <property type="component" value="Chromosome"/>
</dbReference>
<dbReference type="NCBIfam" id="TIGR00277">
    <property type="entry name" value="HDIG"/>
    <property type="match status" value="1"/>
</dbReference>
<keyword evidence="3" id="KW-0597">Phosphoprotein</keyword>
<keyword evidence="7" id="KW-0378">Hydrolase</keyword>
<dbReference type="InterPro" id="IPR052020">
    <property type="entry name" value="Cyclic_di-GMP/3'3'-cGAMP_PDE"/>
</dbReference>
<protein>
    <submittedName>
        <fullName evidence="7">Response regulator receiver modulated metal dependent phosphohydrolase</fullName>
    </submittedName>
</protein>
<dbReference type="GO" id="GO:0016301">
    <property type="term" value="F:kinase activity"/>
    <property type="evidence" value="ECO:0007669"/>
    <property type="project" value="UniProtKB-KW"/>
</dbReference>
<dbReference type="InterPro" id="IPR003018">
    <property type="entry name" value="GAF"/>
</dbReference>
<dbReference type="Gene3D" id="3.40.50.2300">
    <property type="match status" value="1"/>
</dbReference>
<evidence type="ECO:0000256" key="3">
    <source>
        <dbReference type="PROSITE-ProRule" id="PRU00169"/>
    </source>
</evidence>
<feature type="domain" description="HD-GYP" evidence="6">
    <location>
        <begin position="302"/>
        <end position="492"/>
    </location>
</feature>
<evidence type="ECO:0000259" key="6">
    <source>
        <dbReference type="PROSITE" id="PS51832"/>
    </source>
</evidence>
<gene>
    <name evidence="7" type="ordered locus">Sfum_3564</name>
</gene>
<evidence type="ECO:0000313" key="7">
    <source>
        <dbReference type="EMBL" id="ABK19234.1"/>
    </source>
</evidence>
<dbReference type="InterPro" id="IPR029016">
    <property type="entry name" value="GAF-like_dom_sf"/>
</dbReference>
<dbReference type="InterPro" id="IPR003607">
    <property type="entry name" value="HD/PDEase_dom"/>
</dbReference>
<proteinExistence type="predicted"/>
<dbReference type="PANTHER" id="PTHR45228">
    <property type="entry name" value="CYCLIC DI-GMP PHOSPHODIESTERASE TM_0186-RELATED"/>
    <property type="match status" value="1"/>
</dbReference>
<dbReference type="SMART" id="SM00448">
    <property type="entry name" value="REC"/>
    <property type="match status" value="1"/>
</dbReference>
<reference evidence="7 8" key="1">
    <citation type="submission" date="2006-10" db="EMBL/GenBank/DDBJ databases">
        <title>Complete sequence of Syntrophobacter fumaroxidans MPOB.</title>
        <authorList>
            <consortium name="US DOE Joint Genome Institute"/>
            <person name="Copeland A."/>
            <person name="Lucas S."/>
            <person name="Lapidus A."/>
            <person name="Barry K."/>
            <person name="Detter J.C."/>
            <person name="Glavina del Rio T."/>
            <person name="Hammon N."/>
            <person name="Israni S."/>
            <person name="Pitluck S."/>
            <person name="Goltsman E.G."/>
            <person name="Martinez M."/>
            <person name="Schmutz J."/>
            <person name="Larimer F."/>
            <person name="Land M."/>
            <person name="Hauser L."/>
            <person name="Kyrpides N."/>
            <person name="Kim E."/>
            <person name="Boone D.R."/>
            <person name="Brockman F."/>
            <person name="Culley D."/>
            <person name="Ferry J."/>
            <person name="Gunsalus R."/>
            <person name="McInerney M.J."/>
            <person name="Morrison M."/>
            <person name="Plugge C."/>
            <person name="Rohlin L."/>
            <person name="Scholten J."/>
            <person name="Sieber J."/>
            <person name="Stams A.J.M."/>
            <person name="Worm P."/>
            <person name="Henstra A.M."/>
            <person name="Richardson P."/>
        </authorList>
    </citation>
    <scope>NUCLEOTIDE SEQUENCE [LARGE SCALE GENOMIC DNA]</scope>
    <source>
        <strain evidence="8">DSM 10017 / MPOB</strain>
    </source>
</reference>
<organism evidence="7 8">
    <name type="scientific">Syntrophobacter fumaroxidans (strain DSM 10017 / MPOB)</name>
    <dbReference type="NCBI Taxonomy" id="335543"/>
    <lineage>
        <taxon>Bacteria</taxon>
        <taxon>Pseudomonadati</taxon>
        <taxon>Thermodesulfobacteriota</taxon>
        <taxon>Syntrophobacteria</taxon>
        <taxon>Syntrophobacterales</taxon>
        <taxon>Syntrophobacteraceae</taxon>
        <taxon>Syntrophobacter</taxon>
    </lineage>
</organism>
<evidence type="ECO:0000259" key="5">
    <source>
        <dbReference type="PROSITE" id="PS51831"/>
    </source>
</evidence>
<dbReference type="Gene3D" id="3.30.450.40">
    <property type="match status" value="1"/>
</dbReference>
<sequence length="492" mass="55369">MVKRILIVDDEERYCDVVRQILSSRGYETETAAAPADALRMLHERPFEMVVSDIRMKGKDGIQMMREALEEFPELDFIIMTGYASEYSYTDIVEAGAGDFIIKPFSARELEAKIGRIERERRMQGSLIETNRYLLREISLNMAIAELAKAMVLPVSMDELSALVVKHARQLTDSGIAYVDYISLEKKCLISPDLRGNQWDDPDPSIREAVLERLCRLWNRVSEDRKPVMTNLRRDENELRFRFLITPVTAEDVLLGILALGTSRRDYDEKDLVFAGRLASLYGIAIQRRSADERLNHTLRQLLGAFEETVDALSSAFEIRDPYTAGHQKRVADLASRIATEMGCPGEVVDAVRLAGLVHDIGKIAIPAEILTKITLLKDVEMSLIRQHPTAGYDILKGVKFPWPVAQAVLQHHERMDGTGYPRGLSGKDILLEARILAVADVAEAMSSGRPYRDAVGTDGAIEELYRNRNTLYDPDVTDACLKILVEQGFKP</sequence>
<feature type="domain" description="HD" evidence="5">
    <location>
        <begin position="324"/>
        <end position="446"/>
    </location>
</feature>
<dbReference type="KEGG" id="sfu:Sfum_3564"/>
<dbReference type="InterPro" id="IPR001789">
    <property type="entry name" value="Sig_transdc_resp-reg_receiver"/>
</dbReference>
<dbReference type="SMART" id="SM00471">
    <property type="entry name" value="HDc"/>
    <property type="match status" value="1"/>
</dbReference>
<dbReference type="STRING" id="335543.Sfum_3564"/>
<dbReference type="InterPro" id="IPR037522">
    <property type="entry name" value="HD_GYP_dom"/>
</dbReference>
<dbReference type="GO" id="GO:0000160">
    <property type="term" value="P:phosphorelay signal transduction system"/>
    <property type="evidence" value="ECO:0007669"/>
    <property type="project" value="InterPro"/>
</dbReference>
<dbReference type="PANTHER" id="PTHR45228:SF4">
    <property type="entry name" value="LIPOPROTEIN"/>
    <property type="match status" value="1"/>
</dbReference>
<accession>A0LP82</accession>
<dbReference type="HOGENOM" id="CLU_000445_92_10_7"/>
<keyword evidence="1" id="KW-0808">Transferase</keyword>
<dbReference type="PROSITE" id="PS51832">
    <property type="entry name" value="HD_GYP"/>
    <property type="match status" value="1"/>
</dbReference>
<dbReference type="eggNOG" id="COG2203">
    <property type="taxonomic scope" value="Bacteria"/>
</dbReference>